<evidence type="ECO:0000313" key="5">
    <source>
        <dbReference type="Proteomes" id="UP001431783"/>
    </source>
</evidence>
<evidence type="ECO:0000256" key="1">
    <source>
        <dbReference type="ARBA" id="ARBA00007347"/>
    </source>
</evidence>
<dbReference type="Proteomes" id="UP001431783">
    <property type="component" value="Unassembled WGS sequence"/>
</dbReference>
<dbReference type="Pfam" id="PF08583">
    <property type="entry name" value="Cmc1"/>
    <property type="match status" value="1"/>
</dbReference>
<dbReference type="AlphaFoldDB" id="A0AAW1UWD9"/>
<keyword evidence="2" id="KW-1015">Disulfide bond</keyword>
<keyword evidence="3" id="KW-0496">Mitochondrion</keyword>
<evidence type="ECO:0000256" key="3">
    <source>
        <dbReference type="RuleBase" id="RU364104"/>
    </source>
</evidence>
<organism evidence="4 5">
    <name type="scientific">Henosepilachna vigintioctopunctata</name>
    <dbReference type="NCBI Taxonomy" id="420089"/>
    <lineage>
        <taxon>Eukaryota</taxon>
        <taxon>Metazoa</taxon>
        <taxon>Ecdysozoa</taxon>
        <taxon>Arthropoda</taxon>
        <taxon>Hexapoda</taxon>
        <taxon>Insecta</taxon>
        <taxon>Pterygota</taxon>
        <taxon>Neoptera</taxon>
        <taxon>Endopterygota</taxon>
        <taxon>Coleoptera</taxon>
        <taxon>Polyphaga</taxon>
        <taxon>Cucujiformia</taxon>
        <taxon>Coccinelloidea</taxon>
        <taxon>Coccinellidae</taxon>
        <taxon>Epilachninae</taxon>
        <taxon>Epilachnini</taxon>
        <taxon>Henosepilachna</taxon>
    </lineage>
</organism>
<evidence type="ECO:0000313" key="4">
    <source>
        <dbReference type="EMBL" id="KAK9887742.1"/>
    </source>
</evidence>
<name>A0AAW1UWD9_9CUCU</name>
<reference evidence="4 5" key="1">
    <citation type="submission" date="2023-03" db="EMBL/GenBank/DDBJ databases">
        <title>Genome insight into feeding habits of ladybird beetles.</title>
        <authorList>
            <person name="Li H.-S."/>
            <person name="Huang Y.-H."/>
            <person name="Pang H."/>
        </authorList>
    </citation>
    <scope>NUCLEOTIDE SEQUENCE [LARGE SCALE GENOMIC DNA]</scope>
    <source>
        <strain evidence="4">SYSU_2023b</strain>
        <tissue evidence="4">Whole body</tissue>
    </source>
</reference>
<protein>
    <recommendedName>
        <fullName evidence="3">COX assembly mitochondrial protein</fullName>
    </recommendedName>
</protein>
<keyword evidence="5" id="KW-1185">Reference proteome</keyword>
<comment type="caution">
    <text evidence="4">The sequence shown here is derived from an EMBL/GenBank/DDBJ whole genome shotgun (WGS) entry which is preliminary data.</text>
</comment>
<sequence>MEGIPKEEYEECNKLYQDYKKCSVDYPVLKFFGYCSRAHSSFMTCSKRLYNLETAIRLEKNKQQRISRAQRIMGNQKTQEDL</sequence>
<gene>
    <name evidence="4" type="ORF">WA026_000058</name>
</gene>
<dbReference type="GO" id="GO:0005739">
    <property type="term" value="C:mitochondrion"/>
    <property type="evidence" value="ECO:0007669"/>
    <property type="project" value="UniProtKB-SubCell"/>
</dbReference>
<dbReference type="InterPro" id="IPR013892">
    <property type="entry name" value="Cyt_c_biogenesis_Cmc1-like"/>
</dbReference>
<proteinExistence type="inferred from homology"/>
<comment type="similarity">
    <text evidence="1 3">Belongs to the CMC family.</text>
</comment>
<dbReference type="EMBL" id="JARQZJ010000121">
    <property type="protein sequence ID" value="KAK9887742.1"/>
    <property type="molecule type" value="Genomic_DNA"/>
</dbReference>
<evidence type="ECO:0000256" key="2">
    <source>
        <dbReference type="ARBA" id="ARBA00023157"/>
    </source>
</evidence>
<comment type="subcellular location">
    <subcellularLocation>
        <location evidence="3">Mitochondrion</location>
    </subcellularLocation>
</comment>
<accession>A0AAW1UWD9</accession>